<name>G5IHC8_9FIRM</name>
<reference evidence="1 2" key="1">
    <citation type="submission" date="2011-08" db="EMBL/GenBank/DDBJ databases">
        <title>The Genome Sequence of Clostridium hathewayi WAL-18680.</title>
        <authorList>
            <consortium name="The Broad Institute Genome Sequencing Platform"/>
            <person name="Earl A."/>
            <person name="Ward D."/>
            <person name="Feldgarden M."/>
            <person name="Gevers D."/>
            <person name="Finegold S.M."/>
            <person name="Summanen P.H."/>
            <person name="Molitoris D.R."/>
            <person name="Song M."/>
            <person name="Daigneault M."/>
            <person name="Allen-Vercoe E."/>
            <person name="Young S.K."/>
            <person name="Zeng Q."/>
            <person name="Gargeya S."/>
            <person name="Fitzgerald M."/>
            <person name="Haas B."/>
            <person name="Abouelleil A."/>
            <person name="Alvarado L."/>
            <person name="Arachchi H.M."/>
            <person name="Berlin A."/>
            <person name="Brown A."/>
            <person name="Chapman S.B."/>
            <person name="Chen Z."/>
            <person name="Dunbar C."/>
            <person name="Freedman E."/>
            <person name="Gearin G."/>
            <person name="Gellesch M."/>
            <person name="Goldberg J."/>
            <person name="Griggs A."/>
            <person name="Gujja S."/>
            <person name="Heiman D."/>
            <person name="Howarth C."/>
            <person name="Larson L."/>
            <person name="Lui A."/>
            <person name="MacDonald P.J.P."/>
            <person name="Montmayeur A."/>
            <person name="Murphy C."/>
            <person name="Neiman D."/>
            <person name="Pearson M."/>
            <person name="Priest M."/>
            <person name="Roberts A."/>
            <person name="Saif S."/>
            <person name="Shea T."/>
            <person name="Shenoy N."/>
            <person name="Sisk P."/>
            <person name="Stolte C."/>
            <person name="Sykes S."/>
            <person name="Wortman J."/>
            <person name="Nusbaum C."/>
            <person name="Birren B."/>
        </authorList>
    </citation>
    <scope>NUCLEOTIDE SEQUENCE [LARGE SCALE GENOMIC DNA]</scope>
    <source>
        <strain evidence="1 2">WAL-18680</strain>
    </source>
</reference>
<gene>
    <name evidence="1" type="ORF">HMPREF9473_02906</name>
</gene>
<evidence type="ECO:0008006" key="3">
    <source>
        <dbReference type="Google" id="ProtNLM"/>
    </source>
</evidence>
<dbReference type="PATRIC" id="fig|742737.3.peg.2906"/>
<proteinExistence type="predicted"/>
<dbReference type="InterPro" id="IPR028212">
    <property type="entry name" value="GHL6"/>
</dbReference>
<evidence type="ECO:0000313" key="2">
    <source>
        <dbReference type="Proteomes" id="UP000005384"/>
    </source>
</evidence>
<dbReference type="SUPFAM" id="SSF52317">
    <property type="entry name" value="Class I glutamine amidotransferase-like"/>
    <property type="match status" value="1"/>
</dbReference>
<comment type="caution">
    <text evidence="1">The sequence shown here is derived from an EMBL/GenBank/DDBJ whole genome shotgun (WGS) entry which is preliminary data.</text>
</comment>
<dbReference type="AlphaFoldDB" id="G5IHC8"/>
<accession>G5IHC8</accession>
<dbReference type="RefSeq" id="WP_006780884.1">
    <property type="nucleotide sequence ID" value="NZ_CP040506.1"/>
</dbReference>
<dbReference type="Pfam" id="PF14871">
    <property type="entry name" value="GHL6"/>
    <property type="match status" value="1"/>
</dbReference>
<dbReference type="Proteomes" id="UP000005384">
    <property type="component" value="Unassembled WGS sequence"/>
</dbReference>
<dbReference type="Gene3D" id="3.40.50.880">
    <property type="match status" value="1"/>
</dbReference>
<dbReference type="Gene3D" id="3.20.20.80">
    <property type="entry name" value="Glycosidases"/>
    <property type="match status" value="1"/>
</dbReference>
<dbReference type="EMBL" id="ADLN01000075">
    <property type="protein sequence ID" value="EHI59199.1"/>
    <property type="molecule type" value="Genomic_DNA"/>
</dbReference>
<dbReference type="HOGENOM" id="CLU_020573_0_0_9"/>
<sequence>MERQWWEKPARVIQTNLQVKDTPGMSAGRLAEDVVELGGNVLAVNVGGIYAWYDSQVPYHHINEWLPEGRDLLGEIVEECHQRAVRVIARFDFSKADDSVFLQKPQWFVRNPDGTPHAYGVERPGPWSILYSTCINGGYRNHGVAAPVLREALGRYAFDGVFLNAPNYEPCFCENCREKYRRTFGEELPMEWEREASAGASPTFAHRRGIAGVRPEWESLCYRDNIQLMRETVQKAAPGVPVILYFKTYGEDLDARAATADILCAEAQDVLSQGKRDFTPFWLPTLNAKYGSVPEQMPAPFGIIHSCPGMDWRHAGLPEAEYRSWMSRVAANGANLWHSVTGFKETIGDKRLFHTIRAVNQDARQVEEAMEGAKSAAQVLLVWNGTKSAEGWLEGLLNTQIQFDVEDELRFDAERAGRYEAVIVPAGGRLLEKKRAELERCVKRGVRLVIEECRADQAREAHEFLGIGEEVQGGGELAAAYWRFERETFRRNLEETVFLPHRGETLYCAASPSEDTAVEATLVPPFAPLDGVGAPPERASLPAEHTELPLCVTRKMGDGAVLYLPFAFGQLIGEYGLPDDLYLLENMIDWALMGRREFCMEPYPGLEAVLYRTERGTVLHLINSVGQRPLMRTVPLEQVEFTLRLPKEAAGGKEKVKVNVLLGPGGAVLRQDGDVVTVTVEKVEVWSAVEVTWKDTEV</sequence>
<organism evidence="1 2">
    <name type="scientific">Hungatella hathewayi WAL-18680</name>
    <dbReference type="NCBI Taxonomy" id="742737"/>
    <lineage>
        <taxon>Bacteria</taxon>
        <taxon>Bacillati</taxon>
        <taxon>Bacillota</taxon>
        <taxon>Clostridia</taxon>
        <taxon>Lachnospirales</taxon>
        <taxon>Lachnospiraceae</taxon>
        <taxon>Hungatella</taxon>
    </lineage>
</organism>
<protein>
    <recommendedName>
        <fullName evidence="3">Beta-galactosidase trimerisation domain-containing protein</fullName>
    </recommendedName>
</protein>
<evidence type="ECO:0000313" key="1">
    <source>
        <dbReference type="EMBL" id="EHI59199.1"/>
    </source>
</evidence>
<dbReference type="OrthoDB" id="9780891at2"/>
<dbReference type="InterPro" id="IPR029062">
    <property type="entry name" value="Class_I_gatase-like"/>
</dbReference>
<keyword evidence="2" id="KW-1185">Reference proteome</keyword>